<evidence type="ECO:0000313" key="4">
    <source>
        <dbReference type="Proteomes" id="UP000295633"/>
    </source>
</evidence>
<keyword evidence="1" id="KW-1133">Transmembrane helix</keyword>
<dbReference type="Pfam" id="PF07331">
    <property type="entry name" value="TctB"/>
    <property type="match status" value="1"/>
</dbReference>
<proteinExistence type="predicted"/>
<keyword evidence="1" id="KW-0472">Membrane</keyword>
<dbReference type="EMBL" id="SMZX01000001">
    <property type="protein sequence ID" value="TDL45099.1"/>
    <property type="molecule type" value="Genomic_DNA"/>
</dbReference>
<protein>
    <submittedName>
        <fullName evidence="3">Tripartite tricarboxylate transporter TctB family protein</fullName>
    </submittedName>
</protein>
<evidence type="ECO:0000256" key="1">
    <source>
        <dbReference type="SAM" id="Phobius"/>
    </source>
</evidence>
<name>A0A4R5YJG1_9MICO</name>
<organism evidence="3 4">
    <name type="scientific">Microbacterium oleivorans</name>
    <dbReference type="NCBI Taxonomy" id="273677"/>
    <lineage>
        <taxon>Bacteria</taxon>
        <taxon>Bacillati</taxon>
        <taxon>Actinomycetota</taxon>
        <taxon>Actinomycetes</taxon>
        <taxon>Micrococcales</taxon>
        <taxon>Microbacteriaceae</taxon>
        <taxon>Microbacterium</taxon>
    </lineage>
</organism>
<evidence type="ECO:0000313" key="3">
    <source>
        <dbReference type="EMBL" id="TDL45099.1"/>
    </source>
</evidence>
<accession>A0A4R5YJG1</accession>
<feature type="transmembrane region" description="Helical" evidence="1">
    <location>
        <begin position="164"/>
        <end position="182"/>
    </location>
</feature>
<evidence type="ECO:0000259" key="2">
    <source>
        <dbReference type="Pfam" id="PF07331"/>
    </source>
</evidence>
<dbReference type="InterPro" id="IPR009936">
    <property type="entry name" value="DUF1468"/>
</dbReference>
<keyword evidence="1" id="KW-0812">Transmembrane</keyword>
<feature type="transmembrane region" description="Helical" evidence="1">
    <location>
        <begin position="66"/>
        <end position="87"/>
    </location>
</feature>
<dbReference type="AlphaFoldDB" id="A0A4R5YJG1"/>
<feature type="transmembrane region" description="Helical" evidence="1">
    <location>
        <begin position="125"/>
        <end position="152"/>
    </location>
</feature>
<dbReference type="Proteomes" id="UP000295633">
    <property type="component" value="Unassembled WGS sequence"/>
</dbReference>
<sequence>MTFPANPTSASAVVGQRLRLVSGPGAAALLKGLTMPVILVAFATYLVVGIVTMRVPEGTAFPGPQFFPGIIAAGLYVFAATLAVGAIREIRATPDALTAEIEAARAEAAGEEPAAKPVRVDIRSFAWVVLSFLAFAFLLEFLGWIIAAGLLFWCVARAFGSTKWLQSLIVGLTLSSLAYIGFDMALGMPLPSGILGGF</sequence>
<reference evidence="3 4" key="1">
    <citation type="submission" date="2019-03" db="EMBL/GenBank/DDBJ databases">
        <title>Genome Sequencing and Assembly of Various Microbes Isolated from Partially Reclaimed Soil and Acid Mine Drainage (AMD) Site.</title>
        <authorList>
            <person name="Steinbock B."/>
            <person name="Bechtold R."/>
            <person name="Sevigny J.L."/>
            <person name="Thomas D."/>
            <person name="Cuthill L.R."/>
            <person name="Aveiro Johannsen E.J."/>
            <person name="Thomas K."/>
            <person name="Ghosh A."/>
        </authorList>
    </citation>
    <scope>NUCLEOTIDE SEQUENCE [LARGE SCALE GENOMIC DNA]</scope>
    <source>
        <strain evidence="3 4">F-B2</strain>
    </source>
</reference>
<gene>
    <name evidence="3" type="ORF">E2R54_00995</name>
</gene>
<comment type="caution">
    <text evidence="3">The sequence shown here is derived from an EMBL/GenBank/DDBJ whole genome shotgun (WGS) entry which is preliminary data.</text>
</comment>
<feature type="transmembrane region" description="Helical" evidence="1">
    <location>
        <begin position="33"/>
        <end position="54"/>
    </location>
</feature>
<dbReference type="RefSeq" id="WP_133398362.1">
    <property type="nucleotide sequence ID" value="NZ_SMZX01000001.1"/>
</dbReference>
<feature type="domain" description="DUF1468" evidence="2">
    <location>
        <begin position="36"/>
        <end position="191"/>
    </location>
</feature>
<dbReference type="STRING" id="273677.BW34_02659"/>